<feature type="domain" description="Rhodopsin" evidence="8">
    <location>
        <begin position="47"/>
        <end position="299"/>
    </location>
</feature>
<keyword evidence="3 7" id="KW-1133">Transmembrane helix</keyword>
<feature type="transmembrane region" description="Helical" evidence="7">
    <location>
        <begin position="153"/>
        <end position="178"/>
    </location>
</feature>
<comment type="caution">
    <text evidence="9">The sequence shown here is derived from an EMBL/GenBank/DDBJ whole genome shotgun (WGS) entry which is preliminary data.</text>
</comment>
<dbReference type="AlphaFoldDB" id="A0A364N901"/>
<evidence type="ECO:0000256" key="2">
    <source>
        <dbReference type="ARBA" id="ARBA00022692"/>
    </source>
</evidence>
<dbReference type="Pfam" id="PF20684">
    <property type="entry name" value="Fung_rhodopsin"/>
    <property type="match status" value="1"/>
</dbReference>
<comment type="similarity">
    <text evidence="5">Belongs to the SAT4 family.</text>
</comment>
<feature type="transmembrane region" description="Helical" evidence="7">
    <location>
        <begin position="234"/>
        <end position="252"/>
    </location>
</feature>
<accession>A0A364N901</accession>
<evidence type="ECO:0000256" key="1">
    <source>
        <dbReference type="ARBA" id="ARBA00004141"/>
    </source>
</evidence>
<dbReference type="STRING" id="183478.A0A364N901"/>
<evidence type="ECO:0000256" key="5">
    <source>
        <dbReference type="ARBA" id="ARBA00038359"/>
    </source>
</evidence>
<feature type="transmembrane region" description="Helical" evidence="7">
    <location>
        <begin position="110"/>
        <end position="133"/>
    </location>
</feature>
<dbReference type="InterPro" id="IPR052337">
    <property type="entry name" value="SAT4-like"/>
</dbReference>
<reference evidence="10" key="1">
    <citation type="submission" date="2018-05" db="EMBL/GenBank/DDBJ databases">
        <title>Draft genome sequence of Stemphylium lycopersici strain CIDEFI 213.</title>
        <authorList>
            <person name="Medina R."/>
            <person name="Franco M.E.E."/>
            <person name="Lucentini C.G."/>
            <person name="Saparrat M.C.N."/>
            <person name="Balatti P.A."/>
        </authorList>
    </citation>
    <scope>NUCLEOTIDE SEQUENCE [LARGE SCALE GENOMIC DNA]</scope>
    <source>
        <strain evidence="10">CIDEFI 213</strain>
    </source>
</reference>
<evidence type="ECO:0000256" key="7">
    <source>
        <dbReference type="SAM" id="Phobius"/>
    </source>
</evidence>
<feature type="transmembrane region" description="Helical" evidence="7">
    <location>
        <begin position="63"/>
        <end position="83"/>
    </location>
</feature>
<keyword evidence="2 7" id="KW-0812">Transmembrane</keyword>
<name>A0A364N901_STELY</name>
<dbReference type="Proteomes" id="UP000249619">
    <property type="component" value="Unassembled WGS sequence"/>
</dbReference>
<comment type="subcellular location">
    <subcellularLocation>
        <location evidence="1">Membrane</location>
        <topology evidence="1">Multi-pass membrane protein</topology>
    </subcellularLocation>
</comment>
<dbReference type="PANTHER" id="PTHR33048">
    <property type="entry name" value="PTH11-LIKE INTEGRAL MEMBRANE PROTEIN (AFU_ORTHOLOGUE AFUA_5G11245)"/>
    <property type="match status" value="1"/>
</dbReference>
<evidence type="ECO:0000313" key="10">
    <source>
        <dbReference type="Proteomes" id="UP000249619"/>
    </source>
</evidence>
<feature type="region of interest" description="Disordered" evidence="6">
    <location>
        <begin position="434"/>
        <end position="506"/>
    </location>
</feature>
<dbReference type="EMBL" id="QGDH01000030">
    <property type="protein sequence ID" value="RAR13785.1"/>
    <property type="molecule type" value="Genomic_DNA"/>
</dbReference>
<protein>
    <submittedName>
        <fullName evidence="9">Integral membrane protein</fullName>
    </submittedName>
</protein>
<proteinExistence type="inferred from homology"/>
<feature type="transmembrane region" description="Helical" evidence="7">
    <location>
        <begin position="30"/>
        <end position="51"/>
    </location>
</feature>
<feature type="compositionally biased region" description="Polar residues" evidence="6">
    <location>
        <begin position="495"/>
        <end position="506"/>
    </location>
</feature>
<evidence type="ECO:0000259" key="8">
    <source>
        <dbReference type="Pfam" id="PF20684"/>
    </source>
</evidence>
<evidence type="ECO:0000313" key="9">
    <source>
        <dbReference type="EMBL" id="RAR13785.1"/>
    </source>
</evidence>
<feature type="compositionally biased region" description="Pro residues" evidence="6">
    <location>
        <begin position="461"/>
        <end position="473"/>
    </location>
</feature>
<feature type="region of interest" description="Disordered" evidence="6">
    <location>
        <begin position="372"/>
        <end position="397"/>
    </location>
</feature>
<dbReference type="GO" id="GO:0016020">
    <property type="term" value="C:membrane"/>
    <property type="evidence" value="ECO:0007669"/>
    <property type="project" value="UniProtKB-SubCell"/>
</dbReference>
<evidence type="ECO:0000256" key="6">
    <source>
        <dbReference type="SAM" id="MobiDB-lite"/>
    </source>
</evidence>
<evidence type="ECO:0000256" key="3">
    <source>
        <dbReference type="ARBA" id="ARBA00022989"/>
    </source>
</evidence>
<sequence>MPGGIHPPLEVKLSWPKPNYENPTLRPDTVLWLSCILGPVTVGLLLVRLWVRIFHQRSPGWDDWLMLAATIPTIALTVIYPLATKEAFDRHIWDLDYFTDPQIIVRARKYVLASECIFCVATGLIKVSILLFYRRLSARVVSRAFLWTTRISIGYIIAYSIALSIAPIVGCQPISAFWDQVDIIKMLEGYEYHCFDEAADVFAASIISASQDLITAFLPTFLYWNLQIPFRQKLALFGIFAIGYGVVVLGALRAYYSWQTFYGTYDVTWATWNMFVTCLLELHIGCLCANAPALKFFFKHFFQEKLSSRSRTKTPVGSDDRKDSGHGKSSFWGMLTSTLSNGSQTRSTKGYHDSHIGLSVDHQGGVHIQREIHVHRSPTSTLPETSGDRPMSSTTTDNIVDHYYDDIEMGRFTTSNSRASSMRSPKAFEVGDLEALPPLPMSPASPTSPTDGGSVKCHPQSPMPNKLPIPPFPIAATTGQGANKRSLSPFPPQNPTHNRPSWQSWS</sequence>
<dbReference type="PANTHER" id="PTHR33048:SF129">
    <property type="entry name" value="INTEGRAL MEMBRANE PROTEIN-RELATED"/>
    <property type="match status" value="1"/>
</dbReference>
<evidence type="ECO:0000256" key="4">
    <source>
        <dbReference type="ARBA" id="ARBA00023136"/>
    </source>
</evidence>
<dbReference type="InterPro" id="IPR049326">
    <property type="entry name" value="Rhodopsin_dom_fungi"/>
</dbReference>
<keyword evidence="10" id="KW-1185">Reference proteome</keyword>
<keyword evidence="4 7" id="KW-0472">Membrane</keyword>
<feature type="compositionally biased region" description="Polar residues" evidence="6">
    <location>
        <begin position="477"/>
        <end position="486"/>
    </location>
</feature>
<dbReference type="OrthoDB" id="5429740at2759"/>
<organism evidence="9 10">
    <name type="scientific">Stemphylium lycopersici</name>
    <name type="common">Tomato gray leaf spot disease fungus</name>
    <name type="synonym">Thyrospora lycopersici</name>
    <dbReference type="NCBI Taxonomy" id="183478"/>
    <lineage>
        <taxon>Eukaryota</taxon>
        <taxon>Fungi</taxon>
        <taxon>Dikarya</taxon>
        <taxon>Ascomycota</taxon>
        <taxon>Pezizomycotina</taxon>
        <taxon>Dothideomycetes</taxon>
        <taxon>Pleosporomycetidae</taxon>
        <taxon>Pleosporales</taxon>
        <taxon>Pleosporineae</taxon>
        <taxon>Pleosporaceae</taxon>
        <taxon>Stemphylium</taxon>
    </lineage>
</organism>
<feature type="transmembrane region" description="Helical" evidence="7">
    <location>
        <begin position="272"/>
        <end position="298"/>
    </location>
</feature>
<gene>
    <name evidence="9" type="ORF">DDE83_002822</name>
</gene>